<name>A0A0M4MWM6_9SPHN</name>
<reference evidence="2 3" key="1">
    <citation type="submission" date="2015-09" db="EMBL/GenBank/DDBJ databases">
        <title>Complete genome sequence of a benzo[a]pyrene-degrading bacterium Altererythrobacter epoxidivorans CGMCC 1.7731T.</title>
        <authorList>
            <person name="Li Z."/>
            <person name="Cheng H."/>
            <person name="Huo Y."/>
            <person name="Xu X."/>
        </authorList>
    </citation>
    <scope>NUCLEOTIDE SEQUENCE [LARGE SCALE GENOMIC DNA]</scope>
    <source>
        <strain evidence="2 3">CGMCC 1.7731</strain>
    </source>
</reference>
<protein>
    <submittedName>
        <fullName evidence="2">Secreted and surface protein containing fasciclin-like repeat</fullName>
    </submittedName>
</protein>
<dbReference type="Pfam" id="PF02469">
    <property type="entry name" value="Fasciclin"/>
    <property type="match status" value="1"/>
</dbReference>
<dbReference type="SUPFAM" id="SSF82153">
    <property type="entry name" value="FAS1 domain"/>
    <property type="match status" value="1"/>
</dbReference>
<dbReference type="Gene3D" id="2.30.180.10">
    <property type="entry name" value="FAS1 domain"/>
    <property type="match status" value="1"/>
</dbReference>
<dbReference type="PROSITE" id="PS50213">
    <property type="entry name" value="FAS1"/>
    <property type="match status" value="1"/>
</dbReference>
<gene>
    <name evidence="2" type="ORF">AMC99_01900</name>
</gene>
<proteinExistence type="predicted"/>
<evidence type="ECO:0000259" key="1">
    <source>
        <dbReference type="PROSITE" id="PS50213"/>
    </source>
</evidence>
<evidence type="ECO:0000313" key="3">
    <source>
        <dbReference type="Proteomes" id="UP000057938"/>
    </source>
</evidence>
<dbReference type="KEGG" id="aep:AMC99_01900"/>
<dbReference type="EMBL" id="CP012669">
    <property type="protein sequence ID" value="ALE17188.1"/>
    <property type="molecule type" value="Genomic_DNA"/>
</dbReference>
<accession>A0A0M4MWM6</accession>
<dbReference type="SMART" id="SM00554">
    <property type="entry name" value="FAS1"/>
    <property type="match status" value="1"/>
</dbReference>
<dbReference type="Proteomes" id="UP000057938">
    <property type="component" value="Chromosome"/>
</dbReference>
<dbReference type="PATRIC" id="fig|361183.4.peg.1871"/>
<dbReference type="InterPro" id="IPR000782">
    <property type="entry name" value="FAS1_domain"/>
</dbReference>
<keyword evidence="3" id="KW-1185">Reference proteome</keyword>
<feature type="domain" description="FAS1" evidence="1">
    <location>
        <begin position="32"/>
        <end position="175"/>
    </location>
</feature>
<dbReference type="STRING" id="361183.AMC99_01900"/>
<organism evidence="2 3">
    <name type="scientific">Altererythrobacter epoxidivorans</name>
    <dbReference type="NCBI Taxonomy" id="361183"/>
    <lineage>
        <taxon>Bacteria</taxon>
        <taxon>Pseudomonadati</taxon>
        <taxon>Pseudomonadota</taxon>
        <taxon>Alphaproteobacteria</taxon>
        <taxon>Sphingomonadales</taxon>
        <taxon>Erythrobacteraceae</taxon>
        <taxon>Altererythrobacter</taxon>
    </lineage>
</organism>
<evidence type="ECO:0000313" key="2">
    <source>
        <dbReference type="EMBL" id="ALE17188.1"/>
    </source>
</evidence>
<sequence length="182" mass="18273">MAAIAALSLVTLSACSEEPAASDDLTTQERTSQTVAAIVGERSDLSILSDELSDSGLSAIFDGQASYTVLAPLDTAFEGMEGGTELLSDETKGALVAAILREHMVPGALSPEAIREAIADNGGPVTVRSFGEGDLNFALEGDKIVVTGPNGTKATMAGGALVGSNGVVIPIDGVLATIPGEA</sequence>
<dbReference type="AlphaFoldDB" id="A0A0M4MWM6"/>
<dbReference type="InterPro" id="IPR036378">
    <property type="entry name" value="FAS1_dom_sf"/>
</dbReference>